<evidence type="ECO:0000256" key="7">
    <source>
        <dbReference type="SAM" id="MobiDB-lite"/>
    </source>
</evidence>
<dbReference type="Gene3D" id="1.10.10.10">
    <property type="entry name" value="Winged helix-like DNA-binding domain superfamily/Winged helix DNA-binding domain"/>
    <property type="match status" value="1"/>
</dbReference>
<feature type="non-terminal residue" evidence="10">
    <location>
        <position position="1"/>
    </location>
</feature>
<dbReference type="Pfam" id="PF18121">
    <property type="entry name" value="TFA2_Winged_2"/>
    <property type="match status" value="1"/>
</dbReference>
<evidence type="ECO:0000256" key="3">
    <source>
        <dbReference type="ARBA" id="ARBA00023125"/>
    </source>
</evidence>
<dbReference type="GO" id="GO:0003677">
    <property type="term" value="F:DNA binding"/>
    <property type="evidence" value="ECO:0007669"/>
    <property type="project" value="UniProtKB-KW"/>
</dbReference>
<dbReference type="InterPro" id="IPR016656">
    <property type="entry name" value="TFIIE-bsu"/>
</dbReference>
<dbReference type="Pfam" id="PF02186">
    <property type="entry name" value="TFIIE_beta"/>
    <property type="match status" value="1"/>
</dbReference>
<dbReference type="InterPro" id="IPR036388">
    <property type="entry name" value="WH-like_DNA-bd_sf"/>
</dbReference>
<dbReference type="FunFam" id="1.10.10.10:FF:000177">
    <property type="entry name" value="Transcription initiation factor IIE subunit beta"/>
    <property type="match status" value="1"/>
</dbReference>
<dbReference type="AlphaFoldDB" id="A0ABD0YK95"/>
<evidence type="ECO:0000256" key="5">
    <source>
        <dbReference type="ARBA" id="ARBA00023242"/>
    </source>
</evidence>
<dbReference type="SUPFAM" id="SSF46785">
    <property type="entry name" value="Winged helix' DNA-binding domain"/>
    <property type="match status" value="1"/>
</dbReference>
<organism evidence="10 11">
    <name type="scientific">Ranatra chinensis</name>
    <dbReference type="NCBI Taxonomy" id="642074"/>
    <lineage>
        <taxon>Eukaryota</taxon>
        <taxon>Metazoa</taxon>
        <taxon>Ecdysozoa</taxon>
        <taxon>Arthropoda</taxon>
        <taxon>Hexapoda</taxon>
        <taxon>Insecta</taxon>
        <taxon>Pterygota</taxon>
        <taxon>Neoptera</taxon>
        <taxon>Paraneoptera</taxon>
        <taxon>Hemiptera</taxon>
        <taxon>Heteroptera</taxon>
        <taxon>Panheteroptera</taxon>
        <taxon>Nepomorpha</taxon>
        <taxon>Nepidae</taxon>
        <taxon>Ranatrinae</taxon>
        <taxon>Ranatra</taxon>
    </lineage>
</organism>
<feature type="region of interest" description="Disordered" evidence="7">
    <location>
        <begin position="245"/>
        <end position="290"/>
    </location>
</feature>
<reference evidence="10 11" key="1">
    <citation type="submission" date="2024-07" db="EMBL/GenBank/DDBJ databases">
        <title>Chromosome-level genome assembly of the water stick insect Ranatra chinensis (Heteroptera: Nepidae).</title>
        <authorList>
            <person name="Liu X."/>
        </authorList>
    </citation>
    <scope>NUCLEOTIDE SEQUENCE [LARGE SCALE GENOMIC DNA]</scope>
    <source>
        <strain evidence="10">Cailab_2021Rc</strain>
        <tissue evidence="10">Muscle</tissue>
    </source>
</reference>
<evidence type="ECO:0000256" key="1">
    <source>
        <dbReference type="ARBA" id="ARBA00004123"/>
    </source>
</evidence>
<accession>A0ABD0YK95</accession>
<evidence type="ECO:0000256" key="2">
    <source>
        <dbReference type="ARBA" id="ARBA00023015"/>
    </source>
</evidence>
<keyword evidence="5" id="KW-0539">Nucleus</keyword>
<dbReference type="InterPro" id="IPR036390">
    <property type="entry name" value="WH_DNA-bd_sf"/>
</dbReference>
<feature type="compositionally biased region" description="Basic and acidic residues" evidence="7">
    <location>
        <begin position="273"/>
        <end position="290"/>
    </location>
</feature>
<dbReference type="PROSITE" id="PS51351">
    <property type="entry name" value="TFIIE_BETA_C"/>
    <property type="match status" value="1"/>
</dbReference>
<feature type="compositionally biased region" description="Basic and acidic residues" evidence="7">
    <location>
        <begin position="35"/>
        <end position="44"/>
    </location>
</feature>
<keyword evidence="2" id="KW-0805">Transcription regulation</keyword>
<name>A0ABD0YK95_9HEMI</name>
<proteinExistence type="predicted"/>
<feature type="signal peptide" evidence="8">
    <location>
        <begin position="1"/>
        <end position="24"/>
    </location>
</feature>
<keyword evidence="4" id="KW-0804">Transcription</keyword>
<feature type="domain" description="TFIIE beta" evidence="9">
    <location>
        <begin position="66"/>
        <end position="147"/>
    </location>
</feature>
<evidence type="ECO:0000256" key="6">
    <source>
        <dbReference type="ARBA" id="ARBA00025581"/>
    </source>
</evidence>
<dbReference type="InterPro" id="IPR003166">
    <property type="entry name" value="TFIIE_bsu_DNA-bd"/>
</dbReference>
<keyword evidence="11" id="KW-1185">Reference proteome</keyword>
<evidence type="ECO:0000259" key="9">
    <source>
        <dbReference type="PROSITE" id="PS51351"/>
    </source>
</evidence>
<evidence type="ECO:0000313" key="10">
    <source>
        <dbReference type="EMBL" id="KAL1130984.1"/>
    </source>
</evidence>
<dbReference type="GO" id="GO:0005634">
    <property type="term" value="C:nucleus"/>
    <property type="evidence" value="ECO:0007669"/>
    <property type="project" value="UniProtKB-SubCell"/>
</dbReference>
<evidence type="ECO:0000256" key="4">
    <source>
        <dbReference type="ARBA" id="ARBA00023163"/>
    </source>
</evidence>
<dbReference type="EMBL" id="JBFDAA010000007">
    <property type="protein sequence ID" value="KAL1130984.1"/>
    <property type="molecule type" value="Genomic_DNA"/>
</dbReference>
<protein>
    <recommendedName>
        <fullName evidence="9">TFIIE beta domain-containing protein</fullName>
    </recommendedName>
</protein>
<comment type="caution">
    <text evidence="10">The sequence shown here is derived from an EMBL/GenBank/DDBJ whole genome shotgun (WGS) entry which is preliminary data.</text>
</comment>
<dbReference type="CDD" id="cd07977">
    <property type="entry name" value="TFIIE_beta_winged_helix"/>
    <property type="match status" value="1"/>
</dbReference>
<dbReference type="PIRSF" id="PIRSF016398">
    <property type="entry name" value="TFIIE-beta"/>
    <property type="match status" value="1"/>
</dbReference>
<comment type="subcellular location">
    <subcellularLocation>
        <location evidence="1">Nucleus</location>
    </subcellularLocation>
</comment>
<feature type="chain" id="PRO_5044805142" description="TFIIE beta domain-containing protein" evidence="8">
    <location>
        <begin position="25"/>
        <end position="290"/>
    </location>
</feature>
<dbReference type="Proteomes" id="UP001558652">
    <property type="component" value="Unassembled WGS sequence"/>
</dbReference>
<keyword evidence="3" id="KW-0238">DNA-binding</keyword>
<sequence length="290" mass="33534">GPNQTPSNIYRALIQLIVLTVCFLCRVEKKKKDDSSFSSKDEVKKKSKPAPAPAAPAKYALHDFKTMAGSSQYKFSVLAKIVKYMKSRHQEGDDHPLTLEEILDETNQLDVGPKVKQWLQTEALPNNPKIEVNLEGKFIFKAPYKIRDKKSLLRLLRQHDLKGLGGIMLEDVQESLPHAEKALKSLQNEIIYIARPIDKKKIMFYNDRTTLLGLDEEFQKLWRSVAVESLDEQKIEEYLEKQGIRSMQDHGLKKPIQPPKRKKPNQRKRTYKKPRDNEHLADVLESYDDK</sequence>
<evidence type="ECO:0000313" key="11">
    <source>
        <dbReference type="Proteomes" id="UP001558652"/>
    </source>
</evidence>
<feature type="compositionally biased region" description="Basic residues" evidence="7">
    <location>
        <begin position="259"/>
        <end position="272"/>
    </location>
</feature>
<comment type="function">
    <text evidence="6">Recruits TFIIH to the initiation complex and stimulates the RNA polymerase II C-terminal domain kinase and DNA-dependent ATPase activities of TFIIH. Both TFIIH and TFIIE are required for promoter clearance by RNA polymerase.</text>
</comment>
<gene>
    <name evidence="10" type="ORF">AAG570_012225</name>
</gene>
<dbReference type="PANTHER" id="PTHR12716">
    <property type="entry name" value="TRANSCRIPTION INITIATION FACTOR IIE, BETA SUBUNIT"/>
    <property type="match status" value="1"/>
</dbReference>
<dbReference type="PANTHER" id="PTHR12716:SF8">
    <property type="entry name" value="TRANSCRIPTION INITIATION FACTOR IIE SUBUNIT BETA"/>
    <property type="match status" value="1"/>
</dbReference>
<feature type="region of interest" description="Disordered" evidence="7">
    <location>
        <begin position="35"/>
        <end position="54"/>
    </location>
</feature>
<dbReference type="InterPro" id="IPR040501">
    <property type="entry name" value="TFA2_Winged_2"/>
</dbReference>
<keyword evidence="8" id="KW-0732">Signal</keyword>
<evidence type="ECO:0000256" key="8">
    <source>
        <dbReference type="SAM" id="SignalP"/>
    </source>
</evidence>